<dbReference type="EMBL" id="CVRI01000031">
    <property type="protein sequence ID" value="CRK92582.1"/>
    <property type="molecule type" value="Genomic_DNA"/>
</dbReference>
<dbReference type="AlphaFoldDB" id="A0A1J1I164"/>
<protein>
    <submittedName>
        <fullName evidence="1">CLUMA_CG006132, isoform A</fullName>
    </submittedName>
</protein>
<organism evidence="1 2">
    <name type="scientific">Clunio marinus</name>
    <dbReference type="NCBI Taxonomy" id="568069"/>
    <lineage>
        <taxon>Eukaryota</taxon>
        <taxon>Metazoa</taxon>
        <taxon>Ecdysozoa</taxon>
        <taxon>Arthropoda</taxon>
        <taxon>Hexapoda</taxon>
        <taxon>Insecta</taxon>
        <taxon>Pterygota</taxon>
        <taxon>Neoptera</taxon>
        <taxon>Endopterygota</taxon>
        <taxon>Diptera</taxon>
        <taxon>Nematocera</taxon>
        <taxon>Chironomoidea</taxon>
        <taxon>Chironomidae</taxon>
        <taxon>Clunio</taxon>
    </lineage>
</organism>
<dbReference type="Proteomes" id="UP000183832">
    <property type="component" value="Unassembled WGS sequence"/>
</dbReference>
<keyword evidence="2" id="KW-1185">Reference proteome</keyword>
<evidence type="ECO:0000313" key="2">
    <source>
        <dbReference type="Proteomes" id="UP000183832"/>
    </source>
</evidence>
<sequence length="111" mass="13184">MLFERSAKVHLWANLLSFHYGIKYFHISLWLFSAFLHPTHEALANPFCSHRMFVVTHDINDATYFNANKRVSNEWEEKPVLNLISSRIQFSLSKYYQSQMRKLNFKSDIVA</sequence>
<reference evidence="1 2" key="1">
    <citation type="submission" date="2015-04" db="EMBL/GenBank/DDBJ databases">
        <authorList>
            <person name="Syromyatnikov M.Y."/>
            <person name="Popov V.N."/>
        </authorList>
    </citation>
    <scope>NUCLEOTIDE SEQUENCE [LARGE SCALE GENOMIC DNA]</scope>
</reference>
<accession>A0A1J1I164</accession>
<name>A0A1J1I164_9DIPT</name>
<evidence type="ECO:0000313" key="1">
    <source>
        <dbReference type="EMBL" id="CRK92582.1"/>
    </source>
</evidence>
<proteinExistence type="predicted"/>
<gene>
    <name evidence="1" type="ORF">CLUMA_CG006132</name>
</gene>